<keyword evidence="6 12" id="KW-0067">ATP-binding</keyword>
<evidence type="ECO:0000256" key="2">
    <source>
        <dbReference type="ARBA" id="ARBA00022448"/>
    </source>
</evidence>
<sequence length="583" mass="64590">MKRLFSYMKVHLLESILAPLFKMLEATFELFVPIVVANMIDRGVSGKDVSYLIRMSILLLVLAACGLVFSIIAQYFSAKVATHTAQMMRDDLFAHIQTLSWRQIDGLGTSTLITRMTSDINTVQNGVNMFLRLFLRSPFVVFGAMIMAFTVDPHTAMTFVVAIPLLFVIVFAILLITMPLYRKVQKQLDAIMRSTRENLLGVRVVRAFNRQESEKKTFDEEASGLYDRQIFVGKISALLNPLTYVVINLGIVAILWLGGQQVYAGALTQGKIIAQVNYMSQILVELIKLANLIILLSRAMASARRVDDVFRVVNGRKDGTAGFPESETGGASIDFSHVLFHYEKDAEPALCDITFHADAGSTLGIIGGTGSGKSTIVNLIPRFYDADSGSVSLNGTDVRTIREKDLRSHIGVVPQKAVLFHGTLRENMKWGQKDASDQEIYEAIDIAQAKEFVDSKGDGLDLMIEQEGRNLSGGQKQRLTIARAVVRRPDILILDDSASALDFATDAALRKAIRSQMGKRTVILVSQRVSTVRSADQILVMDDGKLVGHGTHRELLNTCREYQEICESQMTAEEIQADRKGDD</sequence>
<dbReference type="RefSeq" id="WP_154456659.1">
    <property type="nucleotide sequence ID" value="NZ_VUMV01000001.1"/>
</dbReference>
<dbReference type="EMBL" id="VUMV01000001">
    <property type="protein sequence ID" value="MST80844.1"/>
    <property type="molecule type" value="Genomic_DNA"/>
</dbReference>
<feature type="domain" description="ABC transmembrane type-1" evidence="11">
    <location>
        <begin position="16"/>
        <end position="298"/>
    </location>
</feature>
<dbReference type="InterPro" id="IPR036640">
    <property type="entry name" value="ABC1_TM_sf"/>
</dbReference>
<dbReference type="InterPro" id="IPR039421">
    <property type="entry name" value="Type_1_exporter"/>
</dbReference>
<dbReference type="PROSITE" id="PS50893">
    <property type="entry name" value="ABC_TRANSPORTER_2"/>
    <property type="match status" value="1"/>
</dbReference>
<dbReference type="InterPro" id="IPR027417">
    <property type="entry name" value="P-loop_NTPase"/>
</dbReference>
<dbReference type="PANTHER" id="PTHR43394:SF1">
    <property type="entry name" value="ATP-BINDING CASSETTE SUB-FAMILY B MEMBER 10, MITOCHONDRIAL"/>
    <property type="match status" value="1"/>
</dbReference>
<organism evidence="12 13">
    <name type="scientific">Bilifractor porci</name>
    <dbReference type="NCBI Taxonomy" id="2606636"/>
    <lineage>
        <taxon>Bacteria</taxon>
        <taxon>Bacillati</taxon>
        <taxon>Bacillota</taxon>
        <taxon>Clostridia</taxon>
        <taxon>Lachnospirales</taxon>
        <taxon>Lachnospiraceae</taxon>
        <taxon>Bilifractor</taxon>
    </lineage>
</organism>
<dbReference type="FunFam" id="3.40.50.300:FF:000221">
    <property type="entry name" value="Multidrug ABC transporter ATP-binding protein"/>
    <property type="match status" value="1"/>
</dbReference>
<dbReference type="Pfam" id="PF00005">
    <property type="entry name" value="ABC_tran"/>
    <property type="match status" value="1"/>
</dbReference>
<evidence type="ECO:0000256" key="4">
    <source>
        <dbReference type="ARBA" id="ARBA00022692"/>
    </source>
</evidence>
<dbReference type="InterPro" id="IPR011527">
    <property type="entry name" value="ABC1_TM_dom"/>
</dbReference>
<dbReference type="Pfam" id="PF00664">
    <property type="entry name" value="ABC_membrane"/>
    <property type="match status" value="1"/>
</dbReference>
<dbReference type="SUPFAM" id="SSF90123">
    <property type="entry name" value="ABC transporter transmembrane region"/>
    <property type="match status" value="1"/>
</dbReference>
<feature type="transmembrane region" description="Helical" evidence="9">
    <location>
        <begin position="133"/>
        <end position="151"/>
    </location>
</feature>
<dbReference type="SMART" id="SM00382">
    <property type="entry name" value="AAA"/>
    <property type="match status" value="1"/>
</dbReference>
<protein>
    <submittedName>
        <fullName evidence="12">ABC transporter ATP-binding protein</fullName>
    </submittedName>
</protein>
<dbReference type="GO" id="GO:0016887">
    <property type="term" value="F:ATP hydrolysis activity"/>
    <property type="evidence" value="ECO:0007669"/>
    <property type="project" value="InterPro"/>
</dbReference>
<dbReference type="GO" id="GO:0015421">
    <property type="term" value="F:ABC-type oligopeptide transporter activity"/>
    <property type="evidence" value="ECO:0007669"/>
    <property type="project" value="TreeGrafter"/>
</dbReference>
<dbReference type="Gene3D" id="1.20.1560.10">
    <property type="entry name" value="ABC transporter type 1, transmembrane domain"/>
    <property type="match status" value="1"/>
</dbReference>
<dbReference type="PANTHER" id="PTHR43394">
    <property type="entry name" value="ATP-DEPENDENT PERMEASE MDL1, MITOCHONDRIAL"/>
    <property type="match status" value="1"/>
</dbReference>
<feature type="transmembrane region" description="Helical" evidence="9">
    <location>
        <begin position="278"/>
        <end position="296"/>
    </location>
</feature>
<keyword evidence="4 9" id="KW-0812">Transmembrane</keyword>
<feature type="transmembrane region" description="Helical" evidence="9">
    <location>
        <begin position="52"/>
        <end position="78"/>
    </location>
</feature>
<evidence type="ECO:0000256" key="9">
    <source>
        <dbReference type="SAM" id="Phobius"/>
    </source>
</evidence>
<dbReference type="InterPro" id="IPR003439">
    <property type="entry name" value="ABC_transporter-like_ATP-bd"/>
</dbReference>
<accession>A0A7X2TM39</accession>
<dbReference type="Gene3D" id="3.40.50.300">
    <property type="entry name" value="P-loop containing nucleotide triphosphate hydrolases"/>
    <property type="match status" value="1"/>
</dbReference>
<comment type="caution">
    <text evidence="12">The sequence shown here is derived from an EMBL/GenBank/DDBJ whole genome shotgun (WGS) entry which is preliminary data.</text>
</comment>
<dbReference type="PROSITE" id="PS50929">
    <property type="entry name" value="ABC_TM1F"/>
    <property type="match status" value="1"/>
</dbReference>
<dbReference type="InterPro" id="IPR017871">
    <property type="entry name" value="ABC_transporter-like_CS"/>
</dbReference>
<dbReference type="SUPFAM" id="SSF52540">
    <property type="entry name" value="P-loop containing nucleoside triphosphate hydrolases"/>
    <property type="match status" value="1"/>
</dbReference>
<reference evidence="12 13" key="1">
    <citation type="submission" date="2019-08" db="EMBL/GenBank/DDBJ databases">
        <title>In-depth cultivation of the pig gut microbiome towards novel bacterial diversity and tailored functional studies.</title>
        <authorList>
            <person name="Wylensek D."/>
            <person name="Hitch T.C.A."/>
            <person name="Clavel T."/>
        </authorList>
    </citation>
    <scope>NUCLEOTIDE SEQUENCE [LARGE SCALE GENOMIC DNA]</scope>
    <source>
        <strain evidence="12 13">Oil+RF-744-WCA-WT-13</strain>
    </source>
</reference>
<keyword evidence="3" id="KW-1003">Cell membrane</keyword>
<keyword evidence="13" id="KW-1185">Reference proteome</keyword>
<name>A0A7X2TM39_9FIRM</name>
<proteinExistence type="predicted"/>
<keyword evidence="8 9" id="KW-0472">Membrane</keyword>
<dbReference type="CDD" id="cd18548">
    <property type="entry name" value="ABC_6TM_Tm287_like"/>
    <property type="match status" value="1"/>
</dbReference>
<feature type="transmembrane region" description="Helical" evidence="9">
    <location>
        <begin position="20"/>
        <end position="40"/>
    </location>
</feature>
<evidence type="ECO:0000259" key="11">
    <source>
        <dbReference type="PROSITE" id="PS50929"/>
    </source>
</evidence>
<keyword evidence="5" id="KW-0547">Nucleotide-binding</keyword>
<dbReference type="InterPro" id="IPR003593">
    <property type="entry name" value="AAA+_ATPase"/>
</dbReference>
<dbReference type="GO" id="GO:0005886">
    <property type="term" value="C:plasma membrane"/>
    <property type="evidence" value="ECO:0007669"/>
    <property type="project" value="UniProtKB-SubCell"/>
</dbReference>
<evidence type="ECO:0000256" key="1">
    <source>
        <dbReference type="ARBA" id="ARBA00004651"/>
    </source>
</evidence>
<gene>
    <name evidence="12" type="ORF">FYJ60_00635</name>
</gene>
<evidence type="ECO:0000259" key="10">
    <source>
        <dbReference type="PROSITE" id="PS50893"/>
    </source>
</evidence>
<keyword evidence="2" id="KW-0813">Transport</keyword>
<evidence type="ECO:0000313" key="13">
    <source>
        <dbReference type="Proteomes" id="UP000466864"/>
    </source>
</evidence>
<evidence type="ECO:0000256" key="5">
    <source>
        <dbReference type="ARBA" id="ARBA00022741"/>
    </source>
</evidence>
<evidence type="ECO:0000256" key="8">
    <source>
        <dbReference type="ARBA" id="ARBA00023136"/>
    </source>
</evidence>
<feature type="transmembrane region" description="Helical" evidence="9">
    <location>
        <begin position="238"/>
        <end position="258"/>
    </location>
</feature>
<comment type="subcellular location">
    <subcellularLocation>
        <location evidence="1">Cell membrane</location>
        <topology evidence="1">Multi-pass membrane protein</topology>
    </subcellularLocation>
</comment>
<feature type="domain" description="ABC transporter" evidence="10">
    <location>
        <begin position="333"/>
        <end position="568"/>
    </location>
</feature>
<dbReference type="PROSITE" id="PS00211">
    <property type="entry name" value="ABC_TRANSPORTER_1"/>
    <property type="match status" value="1"/>
</dbReference>
<dbReference type="AlphaFoldDB" id="A0A7X2TM39"/>
<evidence type="ECO:0000256" key="3">
    <source>
        <dbReference type="ARBA" id="ARBA00022475"/>
    </source>
</evidence>
<dbReference type="Proteomes" id="UP000466864">
    <property type="component" value="Unassembled WGS sequence"/>
</dbReference>
<evidence type="ECO:0000256" key="6">
    <source>
        <dbReference type="ARBA" id="ARBA00022840"/>
    </source>
</evidence>
<feature type="transmembrane region" description="Helical" evidence="9">
    <location>
        <begin position="157"/>
        <end position="181"/>
    </location>
</feature>
<keyword evidence="7 9" id="KW-1133">Transmembrane helix</keyword>
<dbReference type="GO" id="GO:0005524">
    <property type="term" value="F:ATP binding"/>
    <property type="evidence" value="ECO:0007669"/>
    <property type="project" value="UniProtKB-KW"/>
</dbReference>
<evidence type="ECO:0000313" key="12">
    <source>
        <dbReference type="EMBL" id="MST80844.1"/>
    </source>
</evidence>
<evidence type="ECO:0000256" key="7">
    <source>
        <dbReference type="ARBA" id="ARBA00022989"/>
    </source>
</evidence>